<keyword evidence="2" id="KW-1185">Reference proteome</keyword>
<comment type="caution">
    <text evidence="1">The sequence shown here is derived from an EMBL/GenBank/DDBJ whole genome shotgun (WGS) entry which is preliminary data.</text>
</comment>
<proteinExistence type="predicted"/>
<dbReference type="Proteomes" id="UP000287033">
    <property type="component" value="Unassembled WGS sequence"/>
</dbReference>
<protein>
    <submittedName>
        <fullName evidence="1">Uncharacterized protein</fullName>
    </submittedName>
</protein>
<sequence length="122" mass="14266">MGPTQLRVPQATRLRVTVGFVSTLDRRRNEMRLGCLLMPQRARAGVRVRHVGTSDGIWGQTRVSWLSVSNRSGAKEDWRRFSVPHWSRARLGGVCMSYRARNRVVRMRCDRTHYWARARMRV</sequence>
<dbReference type="EMBL" id="BEZZ01001618">
    <property type="protein sequence ID" value="GCC19857.1"/>
    <property type="molecule type" value="Genomic_DNA"/>
</dbReference>
<reference evidence="1 2" key="1">
    <citation type="journal article" date="2018" name="Nat. Ecol. Evol.">
        <title>Shark genomes provide insights into elasmobranch evolution and the origin of vertebrates.</title>
        <authorList>
            <person name="Hara Y"/>
            <person name="Yamaguchi K"/>
            <person name="Onimaru K"/>
            <person name="Kadota M"/>
            <person name="Koyanagi M"/>
            <person name="Keeley SD"/>
            <person name="Tatsumi K"/>
            <person name="Tanaka K"/>
            <person name="Motone F"/>
            <person name="Kageyama Y"/>
            <person name="Nozu R"/>
            <person name="Adachi N"/>
            <person name="Nishimura O"/>
            <person name="Nakagawa R"/>
            <person name="Tanegashima C"/>
            <person name="Kiyatake I"/>
            <person name="Matsumoto R"/>
            <person name="Murakumo K"/>
            <person name="Nishida K"/>
            <person name="Terakita A"/>
            <person name="Kuratani S"/>
            <person name="Sato K"/>
            <person name="Hyodo S Kuraku.S."/>
        </authorList>
    </citation>
    <scope>NUCLEOTIDE SEQUENCE [LARGE SCALE GENOMIC DNA]</scope>
</reference>
<evidence type="ECO:0000313" key="1">
    <source>
        <dbReference type="EMBL" id="GCC19857.1"/>
    </source>
</evidence>
<evidence type="ECO:0000313" key="2">
    <source>
        <dbReference type="Proteomes" id="UP000287033"/>
    </source>
</evidence>
<accession>A0A401RNT8</accession>
<organism evidence="1 2">
    <name type="scientific">Chiloscyllium punctatum</name>
    <name type="common">Brownbanded bambooshark</name>
    <name type="synonym">Hemiscyllium punctatum</name>
    <dbReference type="NCBI Taxonomy" id="137246"/>
    <lineage>
        <taxon>Eukaryota</taxon>
        <taxon>Metazoa</taxon>
        <taxon>Chordata</taxon>
        <taxon>Craniata</taxon>
        <taxon>Vertebrata</taxon>
        <taxon>Chondrichthyes</taxon>
        <taxon>Elasmobranchii</taxon>
        <taxon>Galeomorphii</taxon>
        <taxon>Galeoidea</taxon>
        <taxon>Orectolobiformes</taxon>
        <taxon>Hemiscylliidae</taxon>
        <taxon>Chiloscyllium</taxon>
    </lineage>
</organism>
<dbReference type="AlphaFoldDB" id="A0A401RNT8"/>
<gene>
    <name evidence="1" type="ORF">chiPu_0018579</name>
</gene>
<name>A0A401RNT8_CHIPU</name>